<feature type="transmembrane region" description="Helical" evidence="7">
    <location>
        <begin position="173"/>
        <end position="192"/>
    </location>
</feature>
<dbReference type="Proteomes" id="UP000694388">
    <property type="component" value="Unplaced"/>
</dbReference>
<dbReference type="OMA" id="HMCLLYA"/>
<evidence type="ECO:0000256" key="7">
    <source>
        <dbReference type="SAM" id="Phobius"/>
    </source>
</evidence>
<evidence type="ECO:0000256" key="1">
    <source>
        <dbReference type="ARBA" id="ARBA00004141"/>
    </source>
</evidence>
<dbReference type="PANTHER" id="PTHR21389:SF0">
    <property type="entry name" value="ETOPOSIDE-INDUCED PROTEIN 2.4 HOMOLOG"/>
    <property type="match status" value="1"/>
</dbReference>
<dbReference type="GO" id="GO:0005783">
    <property type="term" value="C:endoplasmic reticulum"/>
    <property type="evidence" value="ECO:0007669"/>
    <property type="project" value="TreeGrafter"/>
</dbReference>
<keyword evidence="4 7" id="KW-1133">Transmembrane helix</keyword>
<dbReference type="Pfam" id="PF07264">
    <property type="entry name" value="EI24"/>
    <property type="match status" value="1"/>
</dbReference>
<dbReference type="PANTHER" id="PTHR21389">
    <property type="entry name" value="P53 INDUCED PROTEIN"/>
    <property type="match status" value="1"/>
</dbReference>
<keyword evidence="3 7" id="KW-0812">Transmembrane</keyword>
<feature type="region of interest" description="Disordered" evidence="6">
    <location>
        <begin position="40"/>
        <end position="61"/>
    </location>
</feature>
<feature type="transmembrane region" description="Helical" evidence="7">
    <location>
        <begin position="248"/>
        <end position="281"/>
    </location>
</feature>
<feature type="transmembrane region" description="Helical" evidence="7">
    <location>
        <begin position="120"/>
        <end position="143"/>
    </location>
</feature>
<reference evidence="8" key="2">
    <citation type="submission" date="2025-09" db="UniProtKB">
        <authorList>
            <consortium name="Ensembl"/>
        </authorList>
    </citation>
    <scope>IDENTIFICATION</scope>
</reference>
<feature type="transmembrane region" description="Helical" evidence="7">
    <location>
        <begin position="204"/>
        <end position="227"/>
    </location>
</feature>
<dbReference type="GeneTree" id="ENSGT00390000018633"/>
<evidence type="ECO:0000256" key="4">
    <source>
        <dbReference type="ARBA" id="ARBA00022989"/>
    </source>
</evidence>
<dbReference type="AlphaFoldDB" id="A0A8C4PWZ8"/>
<accession>A0A8C4PWZ8</accession>
<proteinExistence type="inferred from homology"/>
<dbReference type="GO" id="GO:0016236">
    <property type="term" value="P:macroautophagy"/>
    <property type="evidence" value="ECO:0007669"/>
    <property type="project" value="TreeGrafter"/>
</dbReference>
<dbReference type="InterPro" id="IPR059112">
    <property type="entry name" value="CysZ/EI24"/>
</dbReference>
<evidence type="ECO:0000256" key="5">
    <source>
        <dbReference type="ARBA" id="ARBA00023136"/>
    </source>
</evidence>
<protein>
    <submittedName>
        <fullName evidence="8">EI24 autophagy associated transmembrane protein</fullName>
    </submittedName>
</protein>
<evidence type="ECO:0000313" key="8">
    <source>
        <dbReference type="Ensembl" id="ENSEBUP00000002605.1"/>
    </source>
</evidence>
<feature type="region of interest" description="Disordered" evidence="6">
    <location>
        <begin position="360"/>
        <end position="380"/>
    </location>
</feature>
<dbReference type="Ensembl" id="ENSEBUT00000002961.1">
    <property type="protein sequence ID" value="ENSEBUP00000002605.1"/>
    <property type="gene ID" value="ENSEBUG00000001999.1"/>
</dbReference>
<reference evidence="8" key="1">
    <citation type="submission" date="2025-08" db="UniProtKB">
        <authorList>
            <consortium name="Ensembl"/>
        </authorList>
    </citation>
    <scope>IDENTIFICATION</scope>
</reference>
<organism evidence="8 9">
    <name type="scientific">Eptatretus burgeri</name>
    <name type="common">Inshore hagfish</name>
    <dbReference type="NCBI Taxonomy" id="7764"/>
    <lineage>
        <taxon>Eukaryota</taxon>
        <taxon>Metazoa</taxon>
        <taxon>Chordata</taxon>
        <taxon>Craniata</taxon>
        <taxon>Vertebrata</taxon>
        <taxon>Cyclostomata</taxon>
        <taxon>Myxini</taxon>
        <taxon>Myxiniformes</taxon>
        <taxon>Myxinidae</taxon>
        <taxon>Eptatretinae</taxon>
        <taxon>Eptatretus</taxon>
    </lineage>
</organism>
<sequence>MADTLKAASADIARGVRDAVAGMWALLRLDGRVEEERRRLKERRQRSLPASRKRTPESHDDGNEPMLVKRIFQCCAWNGGVFLLSIQGFYGVFLPLLQATTTFLFDHVLQGSDEGLHVTVWVWLEFFLSSIFRALWIMPLFLLSKIVNAIWFQDIADLAFLGSSRSVQAFPSVGKFVADLLFSLLLQALFLIQGMSVSLLPIPAVGHVVSLLHMSLLYSLYCFEYKWFNMGVEVHQRLAFIECNWPYFLGFGLPLAILTALPSSFLISGCVFSILFPLFIISGNEADPPRQPFNFPLRLFSLVVALSNRIFHRSLHTHFAPVSRTAPSSQNQPAPLTRATTTPQSPQILAPLIPLIPESSAAINLTPSPSHTKRGGAHRR</sequence>
<feature type="compositionally biased region" description="Polar residues" evidence="6">
    <location>
        <begin position="361"/>
        <end position="370"/>
    </location>
</feature>
<evidence type="ECO:0000256" key="2">
    <source>
        <dbReference type="ARBA" id="ARBA00010970"/>
    </source>
</evidence>
<evidence type="ECO:0000313" key="9">
    <source>
        <dbReference type="Proteomes" id="UP000694388"/>
    </source>
</evidence>
<feature type="region of interest" description="Disordered" evidence="6">
    <location>
        <begin position="322"/>
        <end position="343"/>
    </location>
</feature>
<dbReference type="GO" id="GO:0016020">
    <property type="term" value="C:membrane"/>
    <property type="evidence" value="ECO:0007669"/>
    <property type="project" value="UniProtKB-SubCell"/>
</dbReference>
<feature type="transmembrane region" description="Helical" evidence="7">
    <location>
        <begin position="75"/>
        <end position="100"/>
    </location>
</feature>
<name>A0A8C4PWZ8_EPTBU</name>
<feature type="compositionally biased region" description="Basic residues" evidence="6">
    <location>
        <begin position="371"/>
        <end position="380"/>
    </location>
</feature>
<keyword evidence="5 7" id="KW-0472">Membrane</keyword>
<keyword evidence="9" id="KW-1185">Reference proteome</keyword>
<evidence type="ECO:0000256" key="3">
    <source>
        <dbReference type="ARBA" id="ARBA00022692"/>
    </source>
</evidence>
<comment type="similarity">
    <text evidence="2">Belongs to the EI24 family.</text>
</comment>
<evidence type="ECO:0000256" key="6">
    <source>
        <dbReference type="SAM" id="MobiDB-lite"/>
    </source>
</evidence>
<feature type="compositionally biased region" description="Polar residues" evidence="6">
    <location>
        <begin position="325"/>
        <end position="342"/>
    </location>
</feature>
<comment type="subcellular location">
    <subcellularLocation>
        <location evidence="1">Membrane</location>
        <topology evidence="1">Multi-pass membrane protein</topology>
    </subcellularLocation>
</comment>